<evidence type="ECO:0000256" key="1">
    <source>
        <dbReference type="SAM" id="Phobius"/>
    </source>
</evidence>
<reference evidence="2" key="1">
    <citation type="submission" date="2020-10" db="EMBL/GenBank/DDBJ databases">
        <authorList>
            <person name="Gilroy R."/>
        </authorList>
    </citation>
    <scope>NUCLEOTIDE SEQUENCE</scope>
    <source>
        <strain evidence="2">11687</strain>
    </source>
</reference>
<evidence type="ECO:0000313" key="2">
    <source>
        <dbReference type="EMBL" id="HIU59311.1"/>
    </source>
</evidence>
<comment type="caution">
    <text evidence="2">The sequence shown here is derived from an EMBL/GenBank/DDBJ whole genome shotgun (WGS) entry which is preliminary data.</text>
</comment>
<feature type="transmembrane region" description="Helical" evidence="1">
    <location>
        <begin position="227"/>
        <end position="248"/>
    </location>
</feature>
<reference evidence="2" key="2">
    <citation type="journal article" date="2021" name="PeerJ">
        <title>Extensive microbial diversity within the chicken gut microbiome revealed by metagenomics and culture.</title>
        <authorList>
            <person name="Gilroy R."/>
            <person name="Ravi A."/>
            <person name="Getino M."/>
            <person name="Pursley I."/>
            <person name="Horton D.L."/>
            <person name="Alikhan N.F."/>
            <person name="Baker D."/>
            <person name="Gharbi K."/>
            <person name="Hall N."/>
            <person name="Watson M."/>
            <person name="Adriaenssens E.M."/>
            <person name="Foster-Nyarko E."/>
            <person name="Jarju S."/>
            <person name="Secka A."/>
            <person name="Antonio M."/>
            <person name="Oren A."/>
            <person name="Chaudhuri R.R."/>
            <person name="La Ragione R."/>
            <person name="Hildebrand F."/>
            <person name="Pallen M.J."/>
        </authorList>
    </citation>
    <scope>NUCLEOTIDE SEQUENCE</scope>
    <source>
        <strain evidence="2">11687</strain>
    </source>
</reference>
<keyword evidence="1" id="KW-1133">Transmembrane helix</keyword>
<feature type="transmembrane region" description="Helical" evidence="1">
    <location>
        <begin position="114"/>
        <end position="133"/>
    </location>
</feature>
<proteinExistence type="predicted"/>
<feature type="transmembrane region" description="Helical" evidence="1">
    <location>
        <begin position="7"/>
        <end position="27"/>
    </location>
</feature>
<keyword evidence="1" id="KW-0812">Transmembrane</keyword>
<accession>A0A9D1MFJ4</accession>
<evidence type="ECO:0000313" key="3">
    <source>
        <dbReference type="Proteomes" id="UP000824081"/>
    </source>
</evidence>
<gene>
    <name evidence="2" type="ORF">IAC57_04315</name>
</gene>
<feature type="transmembrane region" description="Helical" evidence="1">
    <location>
        <begin position="182"/>
        <end position="207"/>
    </location>
</feature>
<sequence>MRRKKIYWLVTGILTALFLALGVLFFGKSYLRLFESVSDLEDSLKYYLGRLLGKTWGSPSVNKESEVFKFDALPGTAAEFSGRARCYLLLLTSPENFRSWWKRALRFSVTSGRAVLIALPSLLILAAVLYRLYRKGNTRHNADTVFLRGFKRLVCLFAPVKKAVCEFWGFLREEKIVRMGWGILWAVQLNLFSIAISAAAYCLWFVVSYDVSTLYLQLKKLVADLRVFFRAFPKSGLIALAWLAFDGWRKKAALNRLRHFEARNCGFINELPIVSMACGSMGKKKTTLITDMVLSQEVMVRQKALKILQENDLKFPCFPWICFEKELRACIGHKTVYNLASVKTWVALKRKRFETHKDAKRQLYGYDCERYGMTFRDGINESDLFDVLETYALAYFVYVVESSLIVANYSVRTDNALLDGGNFPLWLSDFFSGGRESRHAHILDFDVLRLGKKVLENNSRAGSFEFGVVAITEVGKERGNNLELKEVKKGTAETNQKNDLFNSWLKMCRHSATIDGFPFVKVFTDEQRPESWGADARDLAEVITILSSGEQRLALPFYTIGEMISEWATEGFLGLYTDFRFRRGDNTLAVYLLKSVAAWLWRRNLRMKNRFGYSVLKIEKERGTLDGKPEKKKYFLMNAKIYARRFSTDCFSDYFNDLAKKSKTGLSDYPEYRTVKASVGELREQNSYFINTLYGQG</sequence>
<protein>
    <submittedName>
        <fullName evidence="2">Uncharacterized protein</fullName>
    </submittedName>
</protein>
<dbReference type="Proteomes" id="UP000824081">
    <property type="component" value="Unassembled WGS sequence"/>
</dbReference>
<keyword evidence="1" id="KW-0472">Membrane</keyword>
<dbReference type="EMBL" id="DVMZ01000112">
    <property type="protein sequence ID" value="HIU59311.1"/>
    <property type="molecule type" value="Genomic_DNA"/>
</dbReference>
<dbReference type="AlphaFoldDB" id="A0A9D1MFJ4"/>
<organism evidence="2 3">
    <name type="scientific">Candidatus Scatosoma pullistercoris</name>
    <dbReference type="NCBI Taxonomy" id="2840934"/>
    <lineage>
        <taxon>Bacteria</taxon>
        <taxon>Bacillati</taxon>
        <taxon>Bacillota</taxon>
        <taxon>Clostridia</taxon>
        <taxon>Candidatus Scatosoma</taxon>
    </lineage>
</organism>
<feature type="non-terminal residue" evidence="2">
    <location>
        <position position="697"/>
    </location>
</feature>
<name>A0A9D1MFJ4_9FIRM</name>